<keyword evidence="1" id="KW-0472">Membrane</keyword>
<proteinExistence type="predicted"/>
<dbReference type="EMBL" id="CP126114">
    <property type="protein sequence ID" value="WHY87260.1"/>
    <property type="molecule type" value="Genomic_DNA"/>
</dbReference>
<evidence type="ECO:0000313" key="3">
    <source>
        <dbReference type="Proteomes" id="UP001178288"/>
    </source>
</evidence>
<dbReference type="Proteomes" id="UP001178288">
    <property type="component" value="Chromosome"/>
</dbReference>
<name>A0AA95MPL6_9BACI</name>
<sequence length="195" mass="22848">MKVTRILISILVVFLIFWFLYFLKTGDLFFSESFFTKERAYQAWASNTKYSGMTSDFLKNAKKIETDDERLLILAGENQIYQLRFRKDFFLWTFPSIYSIDSDDIKRINEKQLDYDLSFNCVETAITNNSDIVKVKIGKSDAELLPLGSYFKEAKDLKFWFYNTQPDAFDCQGPSGETFTFYDNSGKVIKKIEDN</sequence>
<evidence type="ECO:0000256" key="1">
    <source>
        <dbReference type="SAM" id="Phobius"/>
    </source>
</evidence>
<reference evidence="2" key="1">
    <citation type="submission" date="2023-05" db="EMBL/GenBank/DDBJ databases">
        <title>Comparative genomics of Bacillaceae isolates and their secondary metabolite potential.</title>
        <authorList>
            <person name="Song L."/>
            <person name="Nielsen L.J."/>
            <person name="Mohite O."/>
            <person name="Xu X."/>
            <person name="Weber T."/>
            <person name="Kovacs A.T."/>
        </authorList>
    </citation>
    <scope>NUCLEOTIDE SEQUENCE</scope>
    <source>
        <strain evidence="2">XLM17</strain>
    </source>
</reference>
<dbReference type="AlphaFoldDB" id="A0AA95MPL6"/>
<keyword evidence="1" id="KW-0812">Transmembrane</keyword>
<feature type="transmembrane region" description="Helical" evidence="1">
    <location>
        <begin position="6"/>
        <end position="23"/>
    </location>
</feature>
<dbReference type="RefSeq" id="WP_066083265.1">
    <property type="nucleotide sequence ID" value="NZ_CP126114.1"/>
</dbReference>
<organism evidence="2 3">
    <name type="scientific">Neobacillus novalis</name>
    <dbReference type="NCBI Taxonomy" id="220687"/>
    <lineage>
        <taxon>Bacteria</taxon>
        <taxon>Bacillati</taxon>
        <taxon>Bacillota</taxon>
        <taxon>Bacilli</taxon>
        <taxon>Bacillales</taxon>
        <taxon>Bacillaceae</taxon>
        <taxon>Neobacillus</taxon>
    </lineage>
</organism>
<keyword evidence="3" id="KW-1185">Reference proteome</keyword>
<dbReference type="KEGG" id="nnv:QNH39_05220"/>
<keyword evidence="1" id="KW-1133">Transmembrane helix</keyword>
<protein>
    <submittedName>
        <fullName evidence="2">Uncharacterized protein</fullName>
    </submittedName>
</protein>
<accession>A0AA95MPL6</accession>
<evidence type="ECO:0000313" key="2">
    <source>
        <dbReference type="EMBL" id="WHY87260.1"/>
    </source>
</evidence>
<gene>
    <name evidence="2" type="ORF">QNH39_05220</name>
</gene>